<evidence type="ECO:0000313" key="2">
    <source>
        <dbReference type="EMBL" id="WVZ70725.1"/>
    </source>
</evidence>
<accession>A0AAQ3TCH0</accession>
<organism evidence="2 3">
    <name type="scientific">Paspalum notatum var. saurae</name>
    <dbReference type="NCBI Taxonomy" id="547442"/>
    <lineage>
        <taxon>Eukaryota</taxon>
        <taxon>Viridiplantae</taxon>
        <taxon>Streptophyta</taxon>
        <taxon>Embryophyta</taxon>
        <taxon>Tracheophyta</taxon>
        <taxon>Spermatophyta</taxon>
        <taxon>Magnoliopsida</taxon>
        <taxon>Liliopsida</taxon>
        <taxon>Poales</taxon>
        <taxon>Poaceae</taxon>
        <taxon>PACMAD clade</taxon>
        <taxon>Panicoideae</taxon>
        <taxon>Andropogonodae</taxon>
        <taxon>Paspaleae</taxon>
        <taxon>Paspalinae</taxon>
        <taxon>Paspalum</taxon>
    </lineage>
</organism>
<dbReference type="AlphaFoldDB" id="A0AAQ3TCH0"/>
<dbReference type="Proteomes" id="UP001341281">
    <property type="component" value="Chromosome 04"/>
</dbReference>
<feature type="region of interest" description="Disordered" evidence="1">
    <location>
        <begin position="1"/>
        <end position="40"/>
    </location>
</feature>
<keyword evidence="3" id="KW-1185">Reference proteome</keyword>
<evidence type="ECO:0000256" key="1">
    <source>
        <dbReference type="SAM" id="MobiDB-lite"/>
    </source>
</evidence>
<proteinExistence type="predicted"/>
<sequence length="73" mass="8216">MQGEKAHQKSKSTNKGKSTKGKKKAMENKNSPKLKSSLVYTKPTYKAKQMSNDYILEKKKNGKVVAHTMGWSN</sequence>
<gene>
    <name evidence="2" type="ORF">U9M48_019368</name>
</gene>
<protein>
    <submittedName>
        <fullName evidence="2">Uncharacterized protein</fullName>
    </submittedName>
</protein>
<dbReference type="EMBL" id="CP144748">
    <property type="protein sequence ID" value="WVZ70725.1"/>
    <property type="molecule type" value="Genomic_DNA"/>
</dbReference>
<reference evidence="2 3" key="1">
    <citation type="submission" date="2024-02" db="EMBL/GenBank/DDBJ databases">
        <title>High-quality chromosome-scale genome assembly of Pensacola bahiagrass (Paspalum notatum Flugge var. saurae).</title>
        <authorList>
            <person name="Vega J.M."/>
            <person name="Podio M."/>
            <person name="Orjuela J."/>
            <person name="Siena L.A."/>
            <person name="Pessino S.C."/>
            <person name="Combes M.C."/>
            <person name="Mariac C."/>
            <person name="Albertini E."/>
            <person name="Pupilli F."/>
            <person name="Ortiz J.P.A."/>
            <person name="Leblanc O."/>
        </authorList>
    </citation>
    <scope>NUCLEOTIDE SEQUENCE [LARGE SCALE GENOMIC DNA]</scope>
    <source>
        <strain evidence="2">R1</strain>
        <tissue evidence="2">Leaf</tissue>
    </source>
</reference>
<evidence type="ECO:0000313" key="3">
    <source>
        <dbReference type="Proteomes" id="UP001341281"/>
    </source>
</evidence>
<name>A0AAQ3TCH0_PASNO</name>
<feature type="compositionally biased region" description="Basic residues" evidence="1">
    <location>
        <begin position="8"/>
        <end position="23"/>
    </location>
</feature>